<comment type="caution">
    <text evidence="1">The sequence shown here is derived from an EMBL/GenBank/DDBJ whole genome shotgun (WGS) entry which is preliminary data.</text>
</comment>
<evidence type="ECO:0000313" key="2">
    <source>
        <dbReference type="Proteomes" id="UP001275084"/>
    </source>
</evidence>
<dbReference type="AlphaFoldDB" id="A0AAJ0HHN8"/>
<protein>
    <submittedName>
        <fullName evidence="1">Histidine phosphatase superfamily</fullName>
    </submittedName>
</protein>
<evidence type="ECO:0000313" key="1">
    <source>
        <dbReference type="EMBL" id="KAK3352814.1"/>
    </source>
</evidence>
<dbReference type="Proteomes" id="UP001275084">
    <property type="component" value="Unassembled WGS sequence"/>
</dbReference>
<gene>
    <name evidence="1" type="ORF">B0T25DRAFT_590590</name>
</gene>
<keyword evidence="2" id="KW-1185">Reference proteome</keyword>
<sequence length="364" mass="38704">MFIVEALDYLHDALDNPLLLPDLPLTAAETVLGAFVFHRHGDRTAKSHPPVSLTPLDAVHHGIYRLGHCEPQTALGNNLGRLCAAEQRLCAAEQRVQVFLQGLYPGCNNAYLTRTEYLTTFANTHDLYQSLLPVYNTTFPAEKATFANAYAIHDHNVATIHTSPTPVPAATLTSLRTLADAHEWSLACNTSSPARAIAGAVLAASVLQSLNTTLLSPAAEKLTVQFGPYGTFMSLFGLAQLPAASGDFYGVVDYASGMMFELITDVDGVEDVGVWFRFVNGSAGAGNVPKAFPLFGRRETVLPWGDFVKEMEGIAVGSVGEWCRVCGNEDGVCVAAEGVVATGGGGSGVSKVVAGVIGAWWHLL</sequence>
<reference evidence="1" key="2">
    <citation type="submission" date="2023-06" db="EMBL/GenBank/DDBJ databases">
        <authorList>
            <consortium name="Lawrence Berkeley National Laboratory"/>
            <person name="Haridas S."/>
            <person name="Hensen N."/>
            <person name="Bonometti L."/>
            <person name="Westerberg I."/>
            <person name="Brannstrom I.O."/>
            <person name="Guillou S."/>
            <person name="Cros-Aarteil S."/>
            <person name="Calhoun S."/>
            <person name="Kuo A."/>
            <person name="Mondo S."/>
            <person name="Pangilinan J."/>
            <person name="Riley R."/>
            <person name="Labutti K."/>
            <person name="Andreopoulos B."/>
            <person name="Lipzen A."/>
            <person name="Chen C."/>
            <person name="Yanf M."/>
            <person name="Daum C."/>
            <person name="Ng V."/>
            <person name="Clum A."/>
            <person name="Steindorff A."/>
            <person name="Ohm R."/>
            <person name="Martin F."/>
            <person name="Silar P."/>
            <person name="Natvig D."/>
            <person name="Lalanne C."/>
            <person name="Gautier V."/>
            <person name="Ament-Velasquez S.L."/>
            <person name="Kruys A."/>
            <person name="Hutchinson M.I."/>
            <person name="Powell A.J."/>
            <person name="Barry K."/>
            <person name="Miller A.N."/>
            <person name="Grigoriev I.V."/>
            <person name="Debuchy R."/>
            <person name="Gladieux P."/>
            <person name="Thoren M.H."/>
            <person name="Johannesson H."/>
        </authorList>
    </citation>
    <scope>NUCLEOTIDE SEQUENCE</scope>
    <source>
        <strain evidence="1">CBS 955.72</strain>
    </source>
</reference>
<proteinExistence type="predicted"/>
<reference evidence="1" key="1">
    <citation type="journal article" date="2023" name="Mol. Phylogenet. Evol.">
        <title>Genome-scale phylogeny and comparative genomics of the fungal order Sordariales.</title>
        <authorList>
            <person name="Hensen N."/>
            <person name="Bonometti L."/>
            <person name="Westerberg I."/>
            <person name="Brannstrom I.O."/>
            <person name="Guillou S."/>
            <person name="Cros-Aarteil S."/>
            <person name="Calhoun S."/>
            <person name="Haridas S."/>
            <person name="Kuo A."/>
            <person name="Mondo S."/>
            <person name="Pangilinan J."/>
            <person name="Riley R."/>
            <person name="LaButti K."/>
            <person name="Andreopoulos B."/>
            <person name="Lipzen A."/>
            <person name="Chen C."/>
            <person name="Yan M."/>
            <person name="Daum C."/>
            <person name="Ng V."/>
            <person name="Clum A."/>
            <person name="Steindorff A."/>
            <person name="Ohm R.A."/>
            <person name="Martin F."/>
            <person name="Silar P."/>
            <person name="Natvig D.O."/>
            <person name="Lalanne C."/>
            <person name="Gautier V."/>
            <person name="Ament-Velasquez S.L."/>
            <person name="Kruys A."/>
            <person name="Hutchinson M.I."/>
            <person name="Powell A.J."/>
            <person name="Barry K."/>
            <person name="Miller A.N."/>
            <person name="Grigoriev I.V."/>
            <person name="Debuchy R."/>
            <person name="Gladieux P."/>
            <person name="Hiltunen Thoren M."/>
            <person name="Johannesson H."/>
        </authorList>
    </citation>
    <scope>NUCLEOTIDE SEQUENCE</scope>
    <source>
        <strain evidence="1">CBS 955.72</strain>
    </source>
</reference>
<accession>A0AAJ0HHN8</accession>
<dbReference type="Gene3D" id="3.40.50.1240">
    <property type="entry name" value="Phosphoglycerate mutase-like"/>
    <property type="match status" value="1"/>
</dbReference>
<dbReference type="SUPFAM" id="SSF53254">
    <property type="entry name" value="Phosphoglycerate mutase-like"/>
    <property type="match status" value="1"/>
</dbReference>
<dbReference type="InterPro" id="IPR029033">
    <property type="entry name" value="His_PPase_superfam"/>
</dbReference>
<name>A0AAJ0HHN8_9PEZI</name>
<dbReference type="EMBL" id="JAUIQD010000004">
    <property type="protein sequence ID" value="KAK3352814.1"/>
    <property type="molecule type" value="Genomic_DNA"/>
</dbReference>
<organism evidence="1 2">
    <name type="scientific">Lasiosphaeria hispida</name>
    <dbReference type="NCBI Taxonomy" id="260671"/>
    <lineage>
        <taxon>Eukaryota</taxon>
        <taxon>Fungi</taxon>
        <taxon>Dikarya</taxon>
        <taxon>Ascomycota</taxon>
        <taxon>Pezizomycotina</taxon>
        <taxon>Sordariomycetes</taxon>
        <taxon>Sordariomycetidae</taxon>
        <taxon>Sordariales</taxon>
        <taxon>Lasiosphaeriaceae</taxon>
        <taxon>Lasiosphaeria</taxon>
    </lineage>
</organism>